<evidence type="ECO:0000259" key="4">
    <source>
        <dbReference type="Pfam" id="PF08241"/>
    </source>
</evidence>
<evidence type="ECO:0000256" key="3">
    <source>
        <dbReference type="ARBA" id="ARBA00022691"/>
    </source>
</evidence>
<gene>
    <name evidence="5" type="ORF">METZ01_LOCUS262513</name>
</gene>
<dbReference type="SUPFAM" id="SSF53335">
    <property type="entry name" value="S-adenosyl-L-methionine-dependent methyltransferases"/>
    <property type="match status" value="1"/>
</dbReference>
<evidence type="ECO:0000256" key="1">
    <source>
        <dbReference type="ARBA" id="ARBA00022603"/>
    </source>
</evidence>
<dbReference type="GO" id="GO:0008757">
    <property type="term" value="F:S-adenosylmethionine-dependent methyltransferase activity"/>
    <property type="evidence" value="ECO:0007669"/>
    <property type="project" value="InterPro"/>
</dbReference>
<protein>
    <recommendedName>
        <fullName evidence="4">Methyltransferase type 11 domain-containing protein</fullName>
    </recommendedName>
</protein>
<sequence length="202" mass="23046">MSNLVNIDNVSTYKSMYETMKHDHEYPNTNLVRLEKWFLKTPGKVFDHGCGYGENLIFLTKRGYQVHGIDISKELLDWVDMKCRIKQVPKTLYSLEVLDNSVKDFGQENSYDHVISLGVLQYLGGKEVAINCVEELVRVLKPGGKLITSIFAKENSLVSAGEKVGDEQWRFEGTEMDKDTNLDFTMYVPDSAESYVAIFPEN</sequence>
<keyword evidence="3" id="KW-0949">S-adenosyl-L-methionine</keyword>
<dbReference type="PANTHER" id="PTHR43464">
    <property type="entry name" value="METHYLTRANSFERASE"/>
    <property type="match status" value="1"/>
</dbReference>
<dbReference type="PANTHER" id="PTHR43464:SF19">
    <property type="entry name" value="UBIQUINONE BIOSYNTHESIS O-METHYLTRANSFERASE, MITOCHONDRIAL"/>
    <property type="match status" value="1"/>
</dbReference>
<dbReference type="CDD" id="cd02440">
    <property type="entry name" value="AdoMet_MTases"/>
    <property type="match status" value="1"/>
</dbReference>
<dbReference type="Gene3D" id="3.40.50.150">
    <property type="entry name" value="Vaccinia Virus protein VP39"/>
    <property type="match status" value="1"/>
</dbReference>
<accession>A0A382JDC3</accession>
<feature type="domain" description="Methyltransferase type 11" evidence="4">
    <location>
        <begin position="47"/>
        <end position="147"/>
    </location>
</feature>
<evidence type="ECO:0000313" key="5">
    <source>
        <dbReference type="EMBL" id="SVC09659.1"/>
    </source>
</evidence>
<reference evidence="5" key="1">
    <citation type="submission" date="2018-05" db="EMBL/GenBank/DDBJ databases">
        <authorList>
            <person name="Lanie J.A."/>
            <person name="Ng W.-L."/>
            <person name="Kazmierczak K.M."/>
            <person name="Andrzejewski T.M."/>
            <person name="Davidsen T.M."/>
            <person name="Wayne K.J."/>
            <person name="Tettelin H."/>
            <person name="Glass J.I."/>
            <person name="Rusch D."/>
            <person name="Podicherti R."/>
            <person name="Tsui H.-C.T."/>
            <person name="Winkler M.E."/>
        </authorList>
    </citation>
    <scope>NUCLEOTIDE SEQUENCE</scope>
</reference>
<keyword evidence="1" id="KW-0489">Methyltransferase</keyword>
<feature type="non-terminal residue" evidence="5">
    <location>
        <position position="202"/>
    </location>
</feature>
<proteinExistence type="predicted"/>
<organism evidence="5">
    <name type="scientific">marine metagenome</name>
    <dbReference type="NCBI Taxonomy" id="408172"/>
    <lineage>
        <taxon>unclassified sequences</taxon>
        <taxon>metagenomes</taxon>
        <taxon>ecological metagenomes</taxon>
    </lineage>
</organism>
<dbReference type="EMBL" id="UINC01073344">
    <property type="protein sequence ID" value="SVC09659.1"/>
    <property type="molecule type" value="Genomic_DNA"/>
</dbReference>
<dbReference type="InterPro" id="IPR029063">
    <property type="entry name" value="SAM-dependent_MTases_sf"/>
</dbReference>
<dbReference type="InterPro" id="IPR013216">
    <property type="entry name" value="Methyltransf_11"/>
</dbReference>
<name>A0A382JDC3_9ZZZZ</name>
<dbReference type="GO" id="GO:0032259">
    <property type="term" value="P:methylation"/>
    <property type="evidence" value="ECO:0007669"/>
    <property type="project" value="UniProtKB-KW"/>
</dbReference>
<dbReference type="Pfam" id="PF08241">
    <property type="entry name" value="Methyltransf_11"/>
    <property type="match status" value="1"/>
</dbReference>
<dbReference type="AlphaFoldDB" id="A0A382JDC3"/>
<keyword evidence="2" id="KW-0808">Transferase</keyword>
<evidence type="ECO:0000256" key="2">
    <source>
        <dbReference type="ARBA" id="ARBA00022679"/>
    </source>
</evidence>